<dbReference type="FunFam" id="3.50.30.20:FF:000001">
    <property type="entry name" value="Carbamoyl-phosphate synthase small chain"/>
    <property type="match status" value="1"/>
</dbReference>
<keyword evidence="5 12" id="KW-0547">Nucleotide-binding</keyword>
<dbReference type="CDD" id="cd01744">
    <property type="entry name" value="GATase1_CPSase"/>
    <property type="match status" value="1"/>
</dbReference>
<keyword evidence="7 12" id="KW-0315">Glutamine amidotransferase</keyword>
<dbReference type="Gene3D" id="3.40.50.880">
    <property type="match status" value="1"/>
</dbReference>
<comment type="similarity">
    <text evidence="3 12">Belongs to the CarA family.</text>
</comment>
<dbReference type="InterPro" id="IPR006274">
    <property type="entry name" value="CarbamoylP_synth_ssu"/>
</dbReference>
<evidence type="ECO:0000256" key="12">
    <source>
        <dbReference type="HAMAP-Rule" id="MF_01209"/>
    </source>
</evidence>
<comment type="subunit">
    <text evidence="9">Heterodimer composed of 2 chains; the small (or glutamine) chain promotes the hydrolysis of glutamine to ammonia, which is used by the large (or ammonia) chain to synthesize carbamoyl phosphate.</text>
</comment>
<dbReference type="InterPro" id="IPR036480">
    <property type="entry name" value="CarbP_synth_ssu_N_sf"/>
</dbReference>
<feature type="active site" evidence="12">
    <location>
        <position position="352"/>
    </location>
</feature>
<dbReference type="GO" id="GO:0009507">
    <property type="term" value="C:chloroplast"/>
    <property type="evidence" value="ECO:0007669"/>
    <property type="project" value="UniProtKB-SubCell"/>
</dbReference>
<dbReference type="GO" id="GO:0004359">
    <property type="term" value="F:glutaminase activity"/>
    <property type="evidence" value="ECO:0007669"/>
    <property type="project" value="RHEA"/>
</dbReference>
<evidence type="ECO:0000256" key="2">
    <source>
        <dbReference type="ARBA" id="ARBA00005077"/>
    </source>
</evidence>
<dbReference type="PANTHER" id="PTHR43418:SF7">
    <property type="entry name" value="CARBAMOYL-PHOSPHATE SYNTHASE SMALL CHAIN"/>
    <property type="match status" value="1"/>
</dbReference>
<reference evidence="14" key="2">
    <citation type="submission" date="2016-10" db="EMBL/GenBank/DDBJ databases">
        <authorList>
            <person name="de Groot N.N."/>
        </authorList>
    </citation>
    <scope>NUCLEOTIDE SEQUENCE</scope>
    <source>
        <strain evidence="14">J.0081</strain>
    </source>
</reference>
<dbReference type="UniPathway" id="UPA00068">
    <property type="reaction ID" value="UER00171"/>
</dbReference>
<keyword evidence="14" id="KW-0934">Plastid</keyword>
<evidence type="ECO:0000256" key="3">
    <source>
        <dbReference type="ARBA" id="ARBA00007800"/>
    </source>
</evidence>
<dbReference type="GO" id="GO:0004088">
    <property type="term" value="F:carbamoyl-phosphate synthase (glutamine-hydrolyzing) activity"/>
    <property type="evidence" value="ECO:0007669"/>
    <property type="project" value="UniProtKB-UniRule"/>
</dbReference>
<feature type="binding site" evidence="12">
    <location>
        <position position="270"/>
    </location>
    <ligand>
        <name>L-glutamine</name>
        <dbReference type="ChEBI" id="CHEBI:58359"/>
    </ligand>
</feature>
<geneLocation type="chloroplast" evidence="14"/>
<comment type="pathway">
    <text evidence="1 12">Pyrimidine metabolism; UMP biosynthesis via de novo pathway; (S)-dihydroorotate from bicarbonate: step 1/3.</text>
</comment>
<keyword evidence="8 12" id="KW-0665">Pyrimidine biosynthesis</keyword>
<dbReference type="UniPathway" id="UPA00070">
    <property type="reaction ID" value="UER00115"/>
</dbReference>
<dbReference type="NCBIfam" id="NF009475">
    <property type="entry name" value="PRK12838.1"/>
    <property type="match status" value="1"/>
</dbReference>
<dbReference type="InterPro" id="IPR002474">
    <property type="entry name" value="CarbamoylP_synth_ssu_N"/>
</dbReference>
<dbReference type="GO" id="GO:0006541">
    <property type="term" value="P:glutamine metabolic process"/>
    <property type="evidence" value="ECO:0007669"/>
    <property type="project" value="InterPro"/>
</dbReference>
<dbReference type="Pfam" id="PF00117">
    <property type="entry name" value="GATase"/>
    <property type="match status" value="1"/>
</dbReference>
<dbReference type="PRINTS" id="PR00099">
    <property type="entry name" value="CPSGATASE"/>
</dbReference>
<name>A0A1G4NXC5_9FLOR</name>
<evidence type="ECO:0000259" key="13">
    <source>
        <dbReference type="SMART" id="SM01097"/>
    </source>
</evidence>
<dbReference type="Pfam" id="PF00988">
    <property type="entry name" value="CPSase_sm_chain"/>
    <property type="match status" value="1"/>
</dbReference>
<comment type="catalytic activity">
    <reaction evidence="11 12">
        <text>L-glutamine + H2O = L-glutamate + NH4(+)</text>
        <dbReference type="Rhea" id="RHEA:15889"/>
        <dbReference type="ChEBI" id="CHEBI:15377"/>
        <dbReference type="ChEBI" id="CHEBI:28938"/>
        <dbReference type="ChEBI" id="CHEBI:29985"/>
        <dbReference type="ChEBI" id="CHEBI:58359"/>
    </reaction>
</comment>
<feature type="binding site" evidence="12">
    <location>
        <position position="241"/>
    </location>
    <ligand>
        <name>L-glutamine</name>
        <dbReference type="ChEBI" id="CHEBI:58359"/>
    </ligand>
</feature>
<comment type="subcellular location">
    <subcellularLocation>
        <location evidence="12">Plastid</location>
        <location evidence="12">Chloroplast</location>
    </subcellularLocation>
</comment>
<feature type="binding site" evidence="12">
    <location>
        <position position="48"/>
    </location>
    <ligand>
        <name>L-glutamine</name>
        <dbReference type="ChEBI" id="CHEBI:58359"/>
    </ligand>
</feature>
<dbReference type="InterPro" id="IPR017926">
    <property type="entry name" value="GATASE"/>
</dbReference>
<protein>
    <recommendedName>
        <fullName evidence="12">Carbamoyl phosphate synthase small chain</fullName>
        <ecNumber evidence="12">6.3.5.5</ecNumber>
    </recommendedName>
    <alternativeName>
        <fullName evidence="12">Carbamoyl phosphate synthetase glutamine chain</fullName>
    </alternativeName>
</protein>
<dbReference type="PANTHER" id="PTHR43418">
    <property type="entry name" value="MULTIFUNCTIONAL TRYPTOPHAN BIOSYNTHESIS PROTEIN-RELATED"/>
    <property type="match status" value="1"/>
</dbReference>
<keyword evidence="6 12" id="KW-0067">ATP-binding</keyword>
<dbReference type="RefSeq" id="YP_009314853.1">
    <property type="nucleotide sequence ID" value="NC_031664.1"/>
</dbReference>
<dbReference type="GO" id="GO:0006207">
    <property type="term" value="P:'de novo' pyrimidine nucleobase biosynthetic process"/>
    <property type="evidence" value="ECO:0007669"/>
    <property type="project" value="InterPro"/>
</dbReference>
<feature type="binding site" evidence="12">
    <location>
        <position position="311"/>
    </location>
    <ligand>
        <name>L-glutamine</name>
        <dbReference type="ChEBI" id="CHEBI:58359"/>
    </ligand>
</feature>
<keyword evidence="14" id="KW-0150">Chloroplast</keyword>
<comment type="catalytic activity">
    <reaction evidence="10 12">
        <text>hydrogencarbonate + L-glutamine + 2 ATP + H2O = carbamoyl phosphate + L-glutamate + 2 ADP + phosphate + 2 H(+)</text>
        <dbReference type="Rhea" id="RHEA:18633"/>
        <dbReference type="ChEBI" id="CHEBI:15377"/>
        <dbReference type="ChEBI" id="CHEBI:15378"/>
        <dbReference type="ChEBI" id="CHEBI:17544"/>
        <dbReference type="ChEBI" id="CHEBI:29985"/>
        <dbReference type="ChEBI" id="CHEBI:30616"/>
        <dbReference type="ChEBI" id="CHEBI:43474"/>
        <dbReference type="ChEBI" id="CHEBI:58228"/>
        <dbReference type="ChEBI" id="CHEBI:58359"/>
        <dbReference type="ChEBI" id="CHEBI:456216"/>
        <dbReference type="EC" id="6.3.5.5"/>
    </reaction>
</comment>
<gene>
    <name evidence="12 14" type="primary">carA</name>
    <name evidence="14" type="ORF">J0081_26</name>
</gene>
<feature type="binding site" evidence="12">
    <location>
        <position position="273"/>
    </location>
    <ligand>
        <name>L-glutamine</name>
        <dbReference type="ChEBI" id="CHEBI:58359"/>
    </ligand>
</feature>
<keyword evidence="4 12" id="KW-0436">Ligase</keyword>
<dbReference type="SMART" id="SM01097">
    <property type="entry name" value="CPSase_sm_chain"/>
    <property type="match status" value="1"/>
</dbReference>
<accession>A0A1G4NXC5</accession>
<dbReference type="SUPFAM" id="SSF52021">
    <property type="entry name" value="Carbamoyl phosphate synthetase, small subunit N-terminal domain"/>
    <property type="match status" value="1"/>
</dbReference>
<feature type="active site" evidence="12">
    <location>
        <position position="354"/>
    </location>
</feature>
<dbReference type="NCBIfam" id="TIGR01368">
    <property type="entry name" value="CPSaseIIsmall"/>
    <property type="match status" value="1"/>
</dbReference>
<dbReference type="GeneID" id="30001248"/>
<dbReference type="PRINTS" id="PR00096">
    <property type="entry name" value="GATASE"/>
</dbReference>
<dbReference type="InterPro" id="IPR050472">
    <property type="entry name" value="Anth_synth/Amidotransfase"/>
</dbReference>
<dbReference type="EC" id="6.3.5.5" evidence="12"/>
<sequence>MKASKAILVLADTRVYYGWSFSQPSTSGGEVVFNTGMTGYQEIMTDPSYAGQIVSFTYPELGNTGVNKEDDESRKPHLAGIIAKNICLQANSWRQNQSLIEYLNKHCILHIYGIDTRSLTKHLRQAGTMNGSISTKTLDADVVHKTLELSNNTVNLVSSVTTRQAYRLNELQDYHPSYVNQQDLAHSTRHNLNIIVIDFGTKHNILRNLLTYTTNVTVVPADTPAAEILSLKPDGILLSNGPGDPQIVQNGIRAIKELLSHNIPMFGICMGHQLLSLALGLNSFKLKFGHRGLNHPIGSNKNIKISSQNHGFAINYSRAQKENIVINQLNHNDTTIAAISHRKHPCFAVQYHPEACPGPHDSADLFLHFIKVVQATKQYPHLLCAF</sequence>
<comment type="subunit">
    <text evidence="12">Composed of two chains; the small (or glutamine) chain promotes the hydrolysis of glutamine to ammonia, which is used by the large (or ammonia) chain to synthesize carbamoyl phosphate. Tetramer of heterodimers (alpha,beta)4.</text>
</comment>
<feature type="active site" description="Nucleophile" evidence="12">
    <location>
        <position position="269"/>
    </location>
</feature>
<comment type="pathway">
    <text evidence="2 12">Amino-acid biosynthesis; L-arginine biosynthesis; carbamoyl phosphate from bicarbonate: step 1/1.</text>
</comment>
<dbReference type="AlphaFoldDB" id="A0A1G4NXC5"/>
<dbReference type="HAMAP" id="MF_01209">
    <property type="entry name" value="CPSase_S_chain"/>
    <property type="match status" value="1"/>
</dbReference>
<keyword evidence="12" id="KW-0055">Arginine biosynthesis</keyword>
<feature type="binding site" evidence="12">
    <location>
        <position position="309"/>
    </location>
    <ligand>
        <name>L-glutamine</name>
        <dbReference type="ChEBI" id="CHEBI:58359"/>
    </ligand>
</feature>
<evidence type="ECO:0000256" key="8">
    <source>
        <dbReference type="ARBA" id="ARBA00022975"/>
    </source>
</evidence>
<evidence type="ECO:0000256" key="11">
    <source>
        <dbReference type="ARBA" id="ARBA00049285"/>
    </source>
</evidence>
<dbReference type="EMBL" id="LT622873">
    <property type="protein sequence ID" value="SCW23308.1"/>
    <property type="molecule type" value="Genomic_DNA"/>
</dbReference>
<organism evidence="14">
    <name type="scientific">Scinaia undulata</name>
    <dbReference type="NCBI Taxonomy" id="1884664"/>
    <lineage>
        <taxon>Eukaryota</taxon>
        <taxon>Rhodophyta</taxon>
        <taxon>Florideophyceae</taxon>
        <taxon>Nemaliophycidae</taxon>
        <taxon>Nemaliales</taxon>
        <taxon>Scinaiaceae</taxon>
        <taxon>Scinaia</taxon>
    </lineage>
</organism>
<feature type="binding site" evidence="12">
    <location>
        <position position="243"/>
    </location>
    <ligand>
        <name>L-glutamine</name>
        <dbReference type="ChEBI" id="CHEBI:58359"/>
    </ligand>
</feature>
<evidence type="ECO:0000256" key="7">
    <source>
        <dbReference type="ARBA" id="ARBA00022962"/>
    </source>
</evidence>
<proteinExistence type="inferred from homology"/>
<dbReference type="InterPro" id="IPR035686">
    <property type="entry name" value="CPSase_GATase1"/>
</dbReference>
<feature type="binding site" evidence="12">
    <location>
        <position position="312"/>
    </location>
    <ligand>
        <name>L-glutamine</name>
        <dbReference type="ChEBI" id="CHEBI:58359"/>
    </ligand>
</feature>
<keyword evidence="12" id="KW-0028">Amino-acid biosynthesis</keyword>
<dbReference type="GO" id="GO:0044205">
    <property type="term" value="P:'de novo' UMP biosynthetic process"/>
    <property type="evidence" value="ECO:0007669"/>
    <property type="project" value="UniProtKB-UniRule"/>
</dbReference>
<dbReference type="GO" id="GO:0005524">
    <property type="term" value="F:ATP binding"/>
    <property type="evidence" value="ECO:0007669"/>
    <property type="project" value="UniProtKB-UniRule"/>
</dbReference>
<evidence type="ECO:0000256" key="6">
    <source>
        <dbReference type="ARBA" id="ARBA00022840"/>
    </source>
</evidence>
<evidence type="ECO:0000313" key="14">
    <source>
        <dbReference type="EMBL" id="SCW23308.1"/>
    </source>
</evidence>
<comment type="function">
    <text evidence="12">Small subunit of the glutamine-dependent carbamoyl phosphate synthetase (CPSase). CPSase catalyzes the formation of carbamoyl phosphate from the ammonia moiety of glutamine, carbonate, and phosphate donated by ATP, constituting the first step of 2 biosynthetic pathways, one leading to arginine and/or urea and the other to pyrimidine nucleotides. The small subunit (glutamine amidotransferase) binds and cleaves glutamine to supply the large subunit with the substrate ammonia.</text>
</comment>
<dbReference type="PROSITE" id="PS51273">
    <property type="entry name" value="GATASE_TYPE_1"/>
    <property type="match status" value="1"/>
</dbReference>
<dbReference type="Gene3D" id="3.50.30.20">
    <property type="entry name" value="Carbamoyl-phosphate synthase small subunit, N-terminal domain"/>
    <property type="match status" value="1"/>
</dbReference>
<evidence type="ECO:0000256" key="10">
    <source>
        <dbReference type="ARBA" id="ARBA00048816"/>
    </source>
</evidence>
<evidence type="ECO:0000256" key="1">
    <source>
        <dbReference type="ARBA" id="ARBA00004812"/>
    </source>
</evidence>
<evidence type="ECO:0000256" key="4">
    <source>
        <dbReference type="ARBA" id="ARBA00022598"/>
    </source>
</evidence>
<evidence type="ECO:0000256" key="5">
    <source>
        <dbReference type="ARBA" id="ARBA00022741"/>
    </source>
</evidence>
<evidence type="ECO:0000256" key="9">
    <source>
        <dbReference type="ARBA" id="ARBA00044031"/>
    </source>
</evidence>
<dbReference type="InterPro" id="IPR029062">
    <property type="entry name" value="Class_I_gatase-like"/>
</dbReference>
<dbReference type="PRINTS" id="PR00097">
    <property type="entry name" value="ANTSNTHASEII"/>
</dbReference>
<dbReference type="SUPFAM" id="SSF52317">
    <property type="entry name" value="Class I glutamine amidotransferase-like"/>
    <property type="match status" value="1"/>
</dbReference>
<reference evidence="14" key="1">
    <citation type="submission" date="2016-10" db="EMBL/GenBank/DDBJ databases">
        <title>Chloroplast genomes as a tool to resolve red algal phylogenies: a case study in the Nemaliales.</title>
        <authorList>
            <person name="Costa J.F."/>
            <person name="Lin S.M."/>
            <person name="Macaya E.C."/>
            <person name="Fernandez-Garcia C."/>
            <person name="Verbruggen H."/>
        </authorList>
    </citation>
    <scope>NUCLEOTIDE SEQUENCE</scope>
    <source>
        <strain evidence="14">J.0081</strain>
    </source>
</reference>
<dbReference type="GO" id="GO:0006526">
    <property type="term" value="P:L-arginine biosynthetic process"/>
    <property type="evidence" value="ECO:0007669"/>
    <property type="project" value="UniProtKB-UniRule"/>
</dbReference>
<feature type="region of interest" description="CPSase" evidence="12">
    <location>
        <begin position="1"/>
        <end position="174"/>
    </location>
</feature>
<feature type="domain" description="Carbamoyl-phosphate synthase small subunit N-terminal" evidence="13">
    <location>
        <begin position="4"/>
        <end position="134"/>
    </location>
</feature>